<comment type="subcellular location">
    <subcellularLocation>
        <location evidence="1">Membrane</location>
        <topology evidence="1">Multi-pass membrane protein</topology>
    </subcellularLocation>
</comment>
<keyword evidence="4 5" id="KW-0472">Membrane</keyword>
<dbReference type="GO" id="GO:0016020">
    <property type="term" value="C:membrane"/>
    <property type="evidence" value="ECO:0007669"/>
    <property type="project" value="UniProtKB-SubCell"/>
</dbReference>
<feature type="transmembrane region" description="Helical" evidence="5">
    <location>
        <begin position="210"/>
        <end position="227"/>
    </location>
</feature>
<evidence type="ECO:0000313" key="8">
    <source>
        <dbReference type="Proteomes" id="UP001159641"/>
    </source>
</evidence>
<sequence>MGNVEPFLLKKLEEEPEVFDQNYLVAASFEDVGNHPIVTALFNNQAYHSTALALALVDNVLFKLLSGARASITVFNHPQPQSNRETSENILYEGPKGHYLVINLLFGMAFLSSSFCNLTVKERCIKTKQVQFISGIYVATFWLSALLWDLISFLTPTLLLLVVFLYYDEEAFTHPENIPAVVLMLMFYAWAIIPFIYLTSFCFDNAGSACVKLIITLTFLASAPLFSSQSQVKKI</sequence>
<feature type="transmembrane region" description="Helical" evidence="5">
    <location>
        <begin position="141"/>
        <end position="166"/>
    </location>
</feature>
<comment type="caution">
    <text evidence="7">The sequence shown here is derived from an EMBL/GenBank/DDBJ whole genome shotgun (WGS) entry which is preliminary data.</text>
</comment>
<keyword evidence="2 5" id="KW-0812">Transmembrane</keyword>
<name>A0AB34H768_ESCRO</name>
<dbReference type="GO" id="GO:0140359">
    <property type="term" value="F:ABC-type transporter activity"/>
    <property type="evidence" value="ECO:0007669"/>
    <property type="project" value="InterPro"/>
</dbReference>
<evidence type="ECO:0000256" key="1">
    <source>
        <dbReference type="ARBA" id="ARBA00004141"/>
    </source>
</evidence>
<dbReference type="Proteomes" id="UP001159641">
    <property type="component" value="Unassembled WGS sequence"/>
</dbReference>
<evidence type="ECO:0000256" key="3">
    <source>
        <dbReference type="ARBA" id="ARBA00022989"/>
    </source>
</evidence>
<dbReference type="AlphaFoldDB" id="A0AB34H768"/>
<evidence type="ECO:0000313" key="7">
    <source>
        <dbReference type="EMBL" id="KAJ8786559.1"/>
    </source>
</evidence>
<keyword evidence="3 5" id="KW-1133">Transmembrane helix</keyword>
<feature type="transmembrane region" description="Helical" evidence="5">
    <location>
        <begin position="178"/>
        <end position="198"/>
    </location>
</feature>
<evidence type="ECO:0000256" key="2">
    <source>
        <dbReference type="ARBA" id="ARBA00022692"/>
    </source>
</evidence>
<evidence type="ECO:0000256" key="4">
    <source>
        <dbReference type="ARBA" id="ARBA00023136"/>
    </source>
</evidence>
<dbReference type="Pfam" id="PF12698">
    <property type="entry name" value="ABC2_membrane_3"/>
    <property type="match status" value="1"/>
</dbReference>
<protein>
    <recommendedName>
        <fullName evidence="6">ABC-2 type transporter transmembrane domain-containing protein</fullName>
    </recommendedName>
</protein>
<dbReference type="EMBL" id="JAIQCJ010001983">
    <property type="protein sequence ID" value="KAJ8786559.1"/>
    <property type="molecule type" value="Genomic_DNA"/>
</dbReference>
<reference evidence="7 8" key="1">
    <citation type="submission" date="2022-11" db="EMBL/GenBank/DDBJ databases">
        <title>Whole genome sequence of Eschrichtius robustus ER-17-0199.</title>
        <authorList>
            <person name="Bruniche-Olsen A."/>
            <person name="Black A.N."/>
            <person name="Fields C.J."/>
            <person name="Walden K."/>
            <person name="Dewoody J.A."/>
        </authorList>
    </citation>
    <scope>NUCLEOTIDE SEQUENCE [LARGE SCALE GENOMIC DNA]</scope>
    <source>
        <strain evidence="7">ER-17-0199</strain>
        <tissue evidence="7">Blubber</tissue>
    </source>
</reference>
<feature type="domain" description="ABC-2 type transporter transmembrane" evidence="6">
    <location>
        <begin position="24"/>
        <end position="226"/>
    </location>
</feature>
<gene>
    <name evidence="7" type="ORF">J1605_006048</name>
</gene>
<accession>A0AB34H768</accession>
<organism evidence="7 8">
    <name type="scientific">Eschrichtius robustus</name>
    <name type="common">California gray whale</name>
    <name type="synonym">Eschrichtius gibbosus</name>
    <dbReference type="NCBI Taxonomy" id="9764"/>
    <lineage>
        <taxon>Eukaryota</taxon>
        <taxon>Metazoa</taxon>
        <taxon>Chordata</taxon>
        <taxon>Craniata</taxon>
        <taxon>Vertebrata</taxon>
        <taxon>Euteleostomi</taxon>
        <taxon>Mammalia</taxon>
        <taxon>Eutheria</taxon>
        <taxon>Laurasiatheria</taxon>
        <taxon>Artiodactyla</taxon>
        <taxon>Whippomorpha</taxon>
        <taxon>Cetacea</taxon>
        <taxon>Mysticeti</taxon>
        <taxon>Eschrichtiidae</taxon>
        <taxon>Eschrichtius</taxon>
    </lineage>
</organism>
<dbReference type="InterPro" id="IPR013525">
    <property type="entry name" value="ABC2_TM"/>
</dbReference>
<proteinExistence type="predicted"/>
<evidence type="ECO:0000256" key="5">
    <source>
        <dbReference type="SAM" id="Phobius"/>
    </source>
</evidence>
<keyword evidence="8" id="KW-1185">Reference proteome</keyword>
<evidence type="ECO:0000259" key="6">
    <source>
        <dbReference type="Pfam" id="PF12698"/>
    </source>
</evidence>
<feature type="transmembrane region" description="Helical" evidence="5">
    <location>
        <begin position="99"/>
        <end position="120"/>
    </location>
</feature>